<evidence type="ECO:0000313" key="12">
    <source>
        <dbReference type="Proteomes" id="UP001152798"/>
    </source>
</evidence>
<feature type="domain" description="C2H2-type" evidence="10">
    <location>
        <begin position="259"/>
        <end position="285"/>
    </location>
</feature>
<keyword evidence="3" id="KW-0479">Metal-binding</keyword>
<keyword evidence="12" id="KW-1185">Reference proteome</keyword>
<dbReference type="GO" id="GO:0000978">
    <property type="term" value="F:RNA polymerase II cis-regulatory region sequence-specific DNA binding"/>
    <property type="evidence" value="ECO:0007669"/>
    <property type="project" value="TreeGrafter"/>
</dbReference>
<evidence type="ECO:0000256" key="6">
    <source>
        <dbReference type="ARBA" id="ARBA00022833"/>
    </source>
</evidence>
<feature type="domain" description="C2H2-type" evidence="10">
    <location>
        <begin position="229"/>
        <end position="258"/>
    </location>
</feature>
<evidence type="ECO:0000256" key="2">
    <source>
        <dbReference type="ARBA" id="ARBA00010831"/>
    </source>
</evidence>
<keyword evidence="8" id="KW-0539">Nucleus</keyword>
<organism evidence="11 12">
    <name type="scientific">Nezara viridula</name>
    <name type="common">Southern green stink bug</name>
    <name type="synonym">Cimex viridulus</name>
    <dbReference type="NCBI Taxonomy" id="85310"/>
    <lineage>
        <taxon>Eukaryota</taxon>
        <taxon>Metazoa</taxon>
        <taxon>Ecdysozoa</taxon>
        <taxon>Arthropoda</taxon>
        <taxon>Hexapoda</taxon>
        <taxon>Insecta</taxon>
        <taxon>Pterygota</taxon>
        <taxon>Neoptera</taxon>
        <taxon>Paraneoptera</taxon>
        <taxon>Hemiptera</taxon>
        <taxon>Heteroptera</taxon>
        <taxon>Panheteroptera</taxon>
        <taxon>Pentatomomorpha</taxon>
        <taxon>Pentatomoidea</taxon>
        <taxon>Pentatomidae</taxon>
        <taxon>Pentatominae</taxon>
        <taxon>Nezara</taxon>
    </lineage>
</organism>
<evidence type="ECO:0000256" key="3">
    <source>
        <dbReference type="ARBA" id="ARBA00022723"/>
    </source>
</evidence>
<gene>
    <name evidence="11" type="ORF">NEZAVI_LOCUS2653</name>
</gene>
<evidence type="ECO:0000256" key="1">
    <source>
        <dbReference type="ARBA" id="ARBA00004123"/>
    </source>
</evidence>
<dbReference type="FunFam" id="3.30.160.60:FF:000019">
    <property type="entry name" value="GLI family zinc finger 3"/>
    <property type="match status" value="1"/>
</dbReference>
<dbReference type="FunFam" id="3.30.160.60:FF:000048">
    <property type="entry name" value="GLI family zinc finger 3"/>
    <property type="match status" value="1"/>
</dbReference>
<comment type="subcellular location">
    <subcellularLocation>
        <location evidence="1">Nucleus</location>
    </subcellularLocation>
</comment>
<comment type="similarity">
    <text evidence="2">Belongs to the GLI C2H2-type zinc-finger protein family.</text>
</comment>
<evidence type="ECO:0000256" key="4">
    <source>
        <dbReference type="ARBA" id="ARBA00022737"/>
    </source>
</evidence>
<dbReference type="SMART" id="SM00355">
    <property type="entry name" value="ZnF_C2H2"/>
    <property type="match status" value="5"/>
</dbReference>
<dbReference type="GO" id="GO:0005634">
    <property type="term" value="C:nucleus"/>
    <property type="evidence" value="ECO:0007669"/>
    <property type="project" value="UniProtKB-SubCell"/>
</dbReference>
<keyword evidence="6" id="KW-0862">Zinc</keyword>
<dbReference type="SUPFAM" id="SSF57667">
    <property type="entry name" value="beta-beta-alpha zinc fingers"/>
    <property type="match status" value="3"/>
</dbReference>
<dbReference type="GO" id="GO:0140297">
    <property type="term" value="F:DNA-binding transcription factor binding"/>
    <property type="evidence" value="ECO:0007669"/>
    <property type="project" value="UniProtKB-ARBA"/>
</dbReference>
<dbReference type="FunFam" id="3.30.160.60:FF:000359">
    <property type="entry name" value="GLIS family zinc finger 2"/>
    <property type="match status" value="1"/>
</dbReference>
<keyword evidence="7" id="KW-0238">DNA-binding</keyword>
<dbReference type="AlphaFoldDB" id="A0A9P0E888"/>
<dbReference type="Pfam" id="PF00096">
    <property type="entry name" value="zf-C2H2"/>
    <property type="match status" value="3"/>
</dbReference>
<keyword evidence="4" id="KW-0677">Repeat</keyword>
<evidence type="ECO:0000256" key="8">
    <source>
        <dbReference type="ARBA" id="ARBA00023242"/>
    </source>
</evidence>
<protein>
    <recommendedName>
        <fullName evidence="10">C2H2-type domain-containing protein</fullName>
    </recommendedName>
</protein>
<dbReference type="PROSITE" id="PS50157">
    <property type="entry name" value="ZINC_FINGER_C2H2_2"/>
    <property type="match status" value="4"/>
</dbReference>
<dbReference type="PANTHER" id="PTHR45718:SF7">
    <property type="entry name" value="C2H2-TYPE DOMAIN-CONTAINING PROTEIN"/>
    <property type="match status" value="1"/>
</dbReference>
<sequence length="381" mass="43992">MKMSIKHEIEDEEMFLDMEMEKFSDLSYIEGFFWPSKSKPVNENKPTSLPSIKTILPAHSQGNKDESVGHLSCRDYLENLDYEDSNSETFENQIVLTQNEAIQMEQLEFYEEELEIEDNPEYVSNKGEELLECRWEDCWSLFHSQKALVAHIEGTHVEPQRGGDDFPCLWASCPRASRPFNARYKLLIHMRVHSGEKPNKCQFAGCMKAFSRLENLKIHQRSHTGERPYLCQFPSCHKAFSNSSDRAKHQRTHYDTKPYACQIDGCRKRYTDPSSLRKHIKNHSGVLMSLKPKKLIASEPIVSAAELQSRCSRGNSESSDTLNNESSILFLEGEEQRFFDGDDSLTDQLDSDVEREFLDVNDLDSSSFLTIKEEDIIRTFS</sequence>
<proteinExistence type="inferred from homology"/>
<evidence type="ECO:0000256" key="5">
    <source>
        <dbReference type="ARBA" id="ARBA00022771"/>
    </source>
</evidence>
<dbReference type="EMBL" id="OV725077">
    <property type="protein sequence ID" value="CAH1391673.1"/>
    <property type="molecule type" value="Genomic_DNA"/>
</dbReference>
<dbReference type="PANTHER" id="PTHR45718">
    <property type="entry name" value="TRANSCRIPTIONAL ACTIVATOR CUBITUS INTERRUPTUS"/>
    <property type="match status" value="1"/>
</dbReference>
<name>A0A9P0E888_NEZVI</name>
<reference evidence="11" key="1">
    <citation type="submission" date="2022-01" db="EMBL/GenBank/DDBJ databases">
        <authorList>
            <person name="King R."/>
        </authorList>
    </citation>
    <scope>NUCLEOTIDE SEQUENCE</scope>
</reference>
<dbReference type="OrthoDB" id="3214149at2759"/>
<dbReference type="InterPro" id="IPR043359">
    <property type="entry name" value="GLI-like"/>
</dbReference>
<evidence type="ECO:0000313" key="11">
    <source>
        <dbReference type="EMBL" id="CAH1391673.1"/>
    </source>
</evidence>
<accession>A0A9P0E888</accession>
<feature type="domain" description="C2H2-type" evidence="10">
    <location>
        <begin position="199"/>
        <end position="228"/>
    </location>
</feature>
<dbReference type="Pfam" id="PF23561">
    <property type="entry name" value="zf-C2H2_15"/>
    <property type="match status" value="1"/>
</dbReference>
<dbReference type="Proteomes" id="UP001152798">
    <property type="component" value="Chromosome 1"/>
</dbReference>
<dbReference type="Gene3D" id="3.30.160.60">
    <property type="entry name" value="Classic Zinc Finger"/>
    <property type="match status" value="5"/>
</dbReference>
<dbReference type="InterPro" id="IPR036236">
    <property type="entry name" value="Znf_C2H2_sf"/>
</dbReference>
<dbReference type="PROSITE" id="PS00028">
    <property type="entry name" value="ZINC_FINGER_C2H2_1"/>
    <property type="match status" value="4"/>
</dbReference>
<evidence type="ECO:0000259" key="10">
    <source>
        <dbReference type="PROSITE" id="PS50157"/>
    </source>
</evidence>
<dbReference type="GO" id="GO:0008270">
    <property type="term" value="F:zinc ion binding"/>
    <property type="evidence" value="ECO:0007669"/>
    <property type="project" value="UniProtKB-KW"/>
</dbReference>
<dbReference type="GO" id="GO:0000122">
    <property type="term" value="P:negative regulation of transcription by RNA polymerase II"/>
    <property type="evidence" value="ECO:0007669"/>
    <property type="project" value="UniProtKB-ARBA"/>
</dbReference>
<evidence type="ECO:0000256" key="7">
    <source>
        <dbReference type="ARBA" id="ARBA00023125"/>
    </source>
</evidence>
<dbReference type="GO" id="GO:0000981">
    <property type="term" value="F:DNA-binding transcription factor activity, RNA polymerase II-specific"/>
    <property type="evidence" value="ECO:0007669"/>
    <property type="project" value="TreeGrafter"/>
</dbReference>
<dbReference type="FunFam" id="3.30.160.60:FF:000031">
    <property type="entry name" value="GLI family zinc finger 3"/>
    <property type="match status" value="1"/>
</dbReference>
<evidence type="ECO:0000256" key="9">
    <source>
        <dbReference type="PROSITE-ProRule" id="PRU00042"/>
    </source>
</evidence>
<feature type="domain" description="C2H2-type" evidence="10">
    <location>
        <begin position="171"/>
        <end position="198"/>
    </location>
</feature>
<keyword evidence="5 9" id="KW-0863">Zinc-finger</keyword>
<dbReference type="InterPro" id="IPR056436">
    <property type="entry name" value="Znf-C2H2_ZIC1-5/GLI1-3-like"/>
</dbReference>
<dbReference type="InterPro" id="IPR013087">
    <property type="entry name" value="Znf_C2H2_type"/>
</dbReference>